<dbReference type="AlphaFoldDB" id="A0A0A0JNQ2"/>
<gene>
    <name evidence="1" type="ORF">N803_11535</name>
</gene>
<dbReference type="STRING" id="1385521.N803_11535"/>
<sequence length="124" mass="13647">MAHLGPLDDSPLSCDLADGLYPERLGFTSVEPAGTDREIRLDAARTAYRQLGRQIAERYESAVKMSSRQRFGMVDDMWELAAREARAATGDGWGPVVERTSCCFLFALPGCHECGGCPRLARHT</sequence>
<organism evidence="1 2">
    <name type="scientific">Knoellia subterranea KCTC 19937</name>
    <dbReference type="NCBI Taxonomy" id="1385521"/>
    <lineage>
        <taxon>Bacteria</taxon>
        <taxon>Bacillati</taxon>
        <taxon>Actinomycetota</taxon>
        <taxon>Actinomycetes</taxon>
        <taxon>Micrococcales</taxon>
        <taxon>Intrasporangiaceae</taxon>
        <taxon>Knoellia</taxon>
    </lineage>
</organism>
<accession>A0A0A0JNQ2</accession>
<reference evidence="1 2" key="1">
    <citation type="submission" date="2013-08" db="EMBL/GenBank/DDBJ databases">
        <title>The genome sequence of Knoellia subterranea.</title>
        <authorList>
            <person name="Zhu W."/>
            <person name="Wang G."/>
        </authorList>
    </citation>
    <scope>NUCLEOTIDE SEQUENCE [LARGE SCALE GENOMIC DNA]</scope>
    <source>
        <strain evidence="1 2">KCTC 19937</strain>
    </source>
</reference>
<keyword evidence="2" id="KW-1185">Reference proteome</keyword>
<proteinExistence type="predicted"/>
<dbReference type="RefSeq" id="WP_035904097.1">
    <property type="nucleotide sequence ID" value="NZ_AVPK01000004.1"/>
</dbReference>
<protein>
    <recommendedName>
        <fullName evidence="3">Ferric siderophore reductase C-terminal domain-containing protein</fullName>
    </recommendedName>
</protein>
<evidence type="ECO:0008006" key="3">
    <source>
        <dbReference type="Google" id="ProtNLM"/>
    </source>
</evidence>
<dbReference type="EMBL" id="AVPK01000004">
    <property type="protein sequence ID" value="KGN37682.1"/>
    <property type="molecule type" value="Genomic_DNA"/>
</dbReference>
<name>A0A0A0JNQ2_9MICO</name>
<dbReference type="Proteomes" id="UP000030011">
    <property type="component" value="Unassembled WGS sequence"/>
</dbReference>
<evidence type="ECO:0000313" key="1">
    <source>
        <dbReference type="EMBL" id="KGN37682.1"/>
    </source>
</evidence>
<comment type="caution">
    <text evidence="1">The sequence shown here is derived from an EMBL/GenBank/DDBJ whole genome shotgun (WGS) entry which is preliminary data.</text>
</comment>
<evidence type="ECO:0000313" key="2">
    <source>
        <dbReference type="Proteomes" id="UP000030011"/>
    </source>
</evidence>